<comment type="caution">
    <text evidence="1">The sequence shown here is derived from an EMBL/GenBank/DDBJ whole genome shotgun (WGS) entry which is preliminary data.</text>
</comment>
<sequence length="133" mass="15430">MTAMEINSERSAHICVETETQFDIHANGKDMLCVSSGDRAAERKSNYNTFPYASPPSPACCHRRTYWEQKAKTAREEYKKIRARKFPECSPTLQRLPSRDSRAPAAFLQLFFLRIFTRWILNITREVKSLVLV</sequence>
<name>A0ABQ9ZNS4_9CRUS</name>
<protein>
    <submittedName>
        <fullName evidence="1">Uncharacterized protein</fullName>
    </submittedName>
</protein>
<accession>A0ABQ9ZNS4</accession>
<organism evidence="1 2">
    <name type="scientific">Daphnia magna</name>
    <dbReference type="NCBI Taxonomy" id="35525"/>
    <lineage>
        <taxon>Eukaryota</taxon>
        <taxon>Metazoa</taxon>
        <taxon>Ecdysozoa</taxon>
        <taxon>Arthropoda</taxon>
        <taxon>Crustacea</taxon>
        <taxon>Branchiopoda</taxon>
        <taxon>Diplostraca</taxon>
        <taxon>Cladocera</taxon>
        <taxon>Anomopoda</taxon>
        <taxon>Daphniidae</taxon>
        <taxon>Daphnia</taxon>
    </lineage>
</organism>
<keyword evidence="2" id="KW-1185">Reference proteome</keyword>
<dbReference type="Proteomes" id="UP001234178">
    <property type="component" value="Unassembled WGS sequence"/>
</dbReference>
<reference evidence="1 2" key="1">
    <citation type="journal article" date="2023" name="Nucleic Acids Res.">
        <title>The hologenome of Daphnia magna reveals possible DNA methylation and microbiome-mediated evolution of the host genome.</title>
        <authorList>
            <person name="Chaturvedi A."/>
            <person name="Li X."/>
            <person name="Dhandapani V."/>
            <person name="Marshall H."/>
            <person name="Kissane S."/>
            <person name="Cuenca-Cambronero M."/>
            <person name="Asole G."/>
            <person name="Calvet F."/>
            <person name="Ruiz-Romero M."/>
            <person name="Marangio P."/>
            <person name="Guigo R."/>
            <person name="Rago D."/>
            <person name="Mirbahai L."/>
            <person name="Eastwood N."/>
            <person name="Colbourne J.K."/>
            <person name="Zhou J."/>
            <person name="Mallon E."/>
            <person name="Orsini L."/>
        </authorList>
    </citation>
    <scope>NUCLEOTIDE SEQUENCE [LARGE SCALE GENOMIC DNA]</scope>
    <source>
        <strain evidence="1">LRV0_1</strain>
    </source>
</reference>
<evidence type="ECO:0000313" key="1">
    <source>
        <dbReference type="EMBL" id="KAK4014536.1"/>
    </source>
</evidence>
<gene>
    <name evidence="1" type="ORF">OUZ56_027058</name>
</gene>
<proteinExistence type="predicted"/>
<dbReference type="EMBL" id="JAOYFB010000004">
    <property type="protein sequence ID" value="KAK4014536.1"/>
    <property type="molecule type" value="Genomic_DNA"/>
</dbReference>
<evidence type="ECO:0000313" key="2">
    <source>
        <dbReference type="Proteomes" id="UP001234178"/>
    </source>
</evidence>